<gene>
    <name evidence="5" type="ORF">HNQ60_000546</name>
</gene>
<evidence type="ECO:0000256" key="2">
    <source>
        <dbReference type="ARBA" id="ARBA00023136"/>
    </source>
</evidence>
<evidence type="ECO:0000256" key="1">
    <source>
        <dbReference type="ARBA" id="ARBA00004370"/>
    </source>
</evidence>
<keyword evidence="6" id="KW-1185">Reference proteome</keyword>
<dbReference type="RefSeq" id="WP_184329484.1">
    <property type="nucleotide sequence ID" value="NZ_JACHHZ010000001.1"/>
</dbReference>
<feature type="chain" id="PRO_5032924075" description="Bacterial surface antigen (D15) domain-containing protein" evidence="3">
    <location>
        <begin position="24"/>
        <end position="363"/>
    </location>
</feature>
<dbReference type="Pfam" id="PF01103">
    <property type="entry name" value="Omp85"/>
    <property type="match status" value="1"/>
</dbReference>
<reference evidence="5 6" key="1">
    <citation type="submission" date="2020-08" db="EMBL/GenBank/DDBJ databases">
        <title>Genomic Encyclopedia of Type Strains, Phase IV (KMG-IV): sequencing the most valuable type-strain genomes for metagenomic binning, comparative biology and taxonomic classification.</title>
        <authorList>
            <person name="Goeker M."/>
        </authorList>
    </citation>
    <scope>NUCLEOTIDE SEQUENCE [LARGE SCALE GENOMIC DNA]</scope>
    <source>
        <strain evidence="5 6">DSM 26723</strain>
    </source>
</reference>
<keyword evidence="3" id="KW-0732">Signal</keyword>
<dbReference type="Proteomes" id="UP000588068">
    <property type="component" value="Unassembled WGS sequence"/>
</dbReference>
<organism evidence="5 6">
    <name type="scientific">Povalibacter uvarum</name>
    <dbReference type="NCBI Taxonomy" id="732238"/>
    <lineage>
        <taxon>Bacteria</taxon>
        <taxon>Pseudomonadati</taxon>
        <taxon>Pseudomonadota</taxon>
        <taxon>Gammaproteobacteria</taxon>
        <taxon>Steroidobacterales</taxon>
        <taxon>Steroidobacteraceae</taxon>
        <taxon>Povalibacter</taxon>
    </lineage>
</organism>
<dbReference type="InterPro" id="IPR000184">
    <property type="entry name" value="Bac_surfAg_D15"/>
</dbReference>
<dbReference type="AlphaFoldDB" id="A0A841HH97"/>
<keyword evidence="2" id="KW-0472">Membrane</keyword>
<feature type="signal peptide" evidence="3">
    <location>
        <begin position="1"/>
        <end position="23"/>
    </location>
</feature>
<protein>
    <recommendedName>
        <fullName evidence="4">Bacterial surface antigen (D15) domain-containing protein</fullName>
    </recommendedName>
</protein>
<proteinExistence type="predicted"/>
<feature type="domain" description="Bacterial surface antigen (D15)" evidence="4">
    <location>
        <begin position="144"/>
        <end position="255"/>
    </location>
</feature>
<evidence type="ECO:0000259" key="4">
    <source>
        <dbReference type="Pfam" id="PF01103"/>
    </source>
</evidence>
<sequence>MTIDRGCRLCLPAMIVFSMAADAQSPPSNTSTQGQAALEQQHHSPWLLVPLVSSTPKLGTSFGGMAGYIIKFDDRSSPSVVGVKATTSNTSSTVVAAGGKLFFHSDRDRLAFGLVGGKVTNDYLDFLGTGQEVRSDENLRAYFVRYQHEVAAHWYLGVQAVYSNYGVEGDDPTSEMALEEAGLTGLTSAGPGLVLAYDTRDNVNNPSGGMYWQIHNLAYRESLGSDDNYDAINADWRWYLRTGTHNVLVLHAKGRWTDDAPPSRESSIEMRGYTHGQYLGRNSLTLETEDRYMLRPRWGVKAFGGIACLYGNGKSCSGDQLYPMIGVGAFYILKPKENMVVNAEFAKGEGDNQGLYLRFGNRF</sequence>
<dbReference type="GO" id="GO:0019867">
    <property type="term" value="C:outer membrane"/>
    <property type="evidence" value="ECO:0007669"/>
    <property type="project" value="InterPro"/>
</dbReference>
<comment type="caution">
    <text evidence="5">The sequence shown here is derived from an EMBL/GenBank/DDBJ whole genome shotgun (WGS) entry which is preliminary data.</text>
</comment>
<name>A0A841HH97_9GAMM</name>
<accession>A0A841HH97</accession>
<dbReference type="Gene3D" id="2.40.160.50">
    <property type="entry name" value="membrane protein fhac: a member of the omp85/tpsb transporter family"/>
    <property type="match status" value="1"/>
</dbReference>
<evidence type="ECO:0000313" key="6">
    <source>
        <dbReference type="Proteomes" id="UP000588068"/>
    </source>
</evidence>
<dbReference type="EMBL" id="JACHHZ010000001">
    <property type="protein sequence ID" value="MBB6091700.1"/>
    <property type="molecule type" value="Genomic_DNA"/>
</dbReference>
<comment type="subcellular location">
    <subcellularLocation>
        <location evidence="1">Membrane</location>
    </subcellularLocation>
</comment>
<evidence type="ECO:0000313" key="5">
    <source>
        <dbReference type="EMBL" id="MBB6091700.1"/>
    </source>
</evidence>
<evidence type="ECO:0000256" key="3">
    <source>
        <dbReference type="SAM" id="SignalP"/>
    </source>
</evidence>